<dbReference type="InterPro" id="IPR036897">
    <property type="entry name" value="CarbamoylP_synth_lsu_oligo_sf"/>
</dbReference>
<comment type="caution">
    <text evidence="2">The sequence shown here is derived from an EMBL/GenBank/DDBJ whole genome shotgun (WGS) entry which is preliminary data.</text>
</comment>
<dbReference type="Gene3D" id="1.10.1030.10">
    <property type="entry name" value="Carbamoyl-phosphate synthetase, large subunit oligomerisation domain"/>
    <property type="match status" value="1"/>
</dbReference>
<evidence type="ECO:0000259" key="1">
    <source>
        <dbReference type="Pfam" id="PF02787"/>
    </source>
</evidence>
<dbReference type="EMBL" id="AZMM01015325">
    <property type="protein sequence ID" value="ETJ30157.1"/>
    <property type="molecule type" value="Genomic_DNA"/>
</dbReference>
<dbReference type="AlphaFoldDB" id="W1XIQ6"/>
<protein>
    <submittedName>
        <fullName evidence="2">Carbamoyl-phosphate synthase large chain</fullName>
    </submittedName>
</protein>
<dbReference type="Pfam" id="PF02787">
    <property type="entry name" value="CPSase_L_D3"/>
    <property type="match status" value="1"/>
</dbReference>
<proteinExistence type="predicted"/>
<organism evidence="2">
    <name type="scientific">human gut metagenome</name>
    <dbReference type="NCBI Taxonomy" id="408170"/>
    <lineage>
        <taxon>unclassified sequences</taxon>
        <taxon>metagenomes</taxon>
        <taxon>organismal metagenomes</taxon>
    </lineage>
</organism>
<dbReference type="InterPro" id="IPR005480">
    <property type="entry name" value="CPSase_lsu_oligo"/>
</dbReference>
<feature type="domain" description="Carbamoyl-phosphate synthetase large subunit oligomerisation" evidence="1">
    <location>
        <begin position="1"/>
        <end position="41"/>
    </location>
</feature>
<reference evidence="2" key="1">
    <citation type="submission" date="2013-12" db="EMBL/GenBank/DDBJ databases">
        <title>A Varibaculum cambriense genome reconstructed from a premature infant gut community with otherwise low bacterial novelty that shifts toward anaerobic metabolism during the third week of life.</title>
        <authorList>
            <person name="Brown C.T."/>
            <person name="Sharon I."/>
            <person name="Thomas B.C."/>
            <person name="Castelle C.J."/>
            <person name="Morowitz M.J."/>
            <person name="Banfield J.F."/>
        </authorList>
    </citation>
    <scope>NUCLEOTIDE SEQUENCE</scope>
</reference>
<evidence type="ECO:0000313" key="2">
    <source>
        <dbReference type="EMBL" id="ETJ30157.1"/>
    </source>
</evidence>
<sequence length="42" mass="5234">DKFFLEKIKWIIDEEQRLKLSKIEDLDKEWLYALKKKGFSNF</sequence>
<gene>
    <name evidence="2" type="ORF">Q604_UNBC15325G0001</name>
</gene>
<accession>W1XIQ6</accession>
<feature type="non-terminal residue" evidence="2">
    <location>
        <position position="1"/>
    </location>
</feature>
<name>W1XIQ6_9ZZZZ</name>
<dbReference type="SUPFAM" id="SSF48108">
    <property type="entry name" value="Carbamoyl phosphate synthetase, large subunit connection domain"/>
    <property type="match status" value="1"/>
</dbReference>